<organism evidence="4 5">
    <name type="scientific">Candidatus Allofournierella pullicola</name>
    <dbReference type="NCBI Taxonomy" id="2838596"/>
    <lineage>
        <taxon>Bacteria</taxon>
        <taxon>Bacillati</taxon>
        <taxon>Bacillota</taxon>
        <taxon>Clostridia</taxon>
        <taxon>Eubacteriales</taxon>
        <taxon>Oscillospiraceae</taxon>
        <taxon>Allofournierella</taxon>
    </lineage>
</organism>
<dbReference type="PANTHER" id="PTHR43252:SF2">
    <property type="entry name" value="TRANSCRIPTION REGULATOR, PADR-LIKE FAMILY"/>
    <property type="match status" value="1"/>
</dbReference>
<dbReference type="EMBL" id="DXFW01000039">
    <property type="protein sequence ID" value="HIX06611.1"/>
    <property type="molecule type" value="Genomic_DNA"/>
</dbReference>
<dbReference type="PANTHER" id="PTHR43252">
    <property type="entry name" value="TRANSCRIPTIONAL REGULATOR YQJI"/>
    <property type="match status" value="1"/>
</dbReference>
<evidence type="ECO:0000256" key="1">
    <source>
        <dbReference type="SAM" id="Coils"/>
    </source>
</evidence>
<dbReference type="InterPro" id="IPR005149">
    <property type="entry name" value="Tscrpt_reg_PadR_N"/>
</dbReference>
<dbReference type="Pfam" id="PF03551">
    <property type="entry name" value="PadR"/>
    <property type="match status" value="1"/>
</dbReference>
<feature type="domain" description="Transcription regulator PadR C-terminal" evidence="3">
    <location>
        <begin position="90"/>
        <end position="180"/>
    </location>
</feature>
<name>A0A9D2AEI3_9FIRM</name>
<reference evidence="4" key="1">
    <citation type="journal article" date="2021" name="PeerJ">
        <title>Extensive microbial diversity within the chicken gut microbiome revealed by metagenomics and culture.</title>
        <authorList>
            <person name="Gilroy R."/>
            <person name="Ravi A."/>
            <person name="Getino M."/>
            <person name="Pursley I."/>
            <person name="Horton D.L."/>
            <person name="Alikhan N.F."/>
            <person name="Baker D."/>
            <person name="Gharbi K."/>
            <person name="Hall N."/>
            <person name="Watson M."/>
            <person name="Adriaenssens E.M."/>
            <person name="Foster-Nyarko E."/>
            <person name="Jarju S."/>
            <person name="Secka A."/>
            <person name="Antonio M."/>
            <person name="Oren A."/>
            <person name="Chaudhuri R.R."/>
            <person name="La Ragione R."/>
            <person name="Hildebrand F."/>
            <person name="Pallen M.J."/>
        </authorList>
    </citation>
    <scope>NUCLEOTIDE SEQUENCE</scope>
    <source>
        <strain evidence="4">2239</strain>
    </source>
</reference>
<dbReference type="SUPFAM" id="SSF46785">
    <property type="entry name" value="Winged helix' DNA-binding domain"/>
    <property type="match status" value="1"/>
</dbReference>
<dbReference type="InterPro" id="IPR036390">
    <property type="entry name" value="WH_DNA-bd_sf"/>
</dbReference>
<evidence type="ECO:0000259" key="3">
    <source>
        <dbReference type="Pfam" id="PF10400"/>
    </source>
</evidence>
<comment type="caution">
    <text evidence="4">The sequence shown here is derived from an EMBL/GenBank/DDBJ whole genome shotgun (WGS) entry which is preliminary data.</text>
</comment>
<sequence length="183" mass="20681">MEYLILGLLLLTPMTGYELQRFIKQNLALICSSSAGSVQTALAKLEKEGRVAAAETMEGRRRKKTFSITEAGRLAFETWVAQPMQAGKVKNMELARMFFLGLAQPGQRTAAIRDYIRQMEETEAVLTALRQQLRSAQAGPLPPGRDWDEVFRFQGCTIEYGIAAAAFERQWYGRLLKELEEEE</sequence>
<dbReference type="InterPro" id="IPR036388">
    <property type="entry name" value="WH-like_DNA-bd_sf"/>
</dbReference>
<evidence type="ECO:0000313" key="5">
    <source>
        <dbReference type="Proteomes" id="UP000824193"/>
    </source>
</evidence>
<dbReference type="Proteomes" id="UP000824193">
    <property type="component" value="Unassembled WGS sequence"/>
</dbReference>
<feature type="coiled-coil region" evidence="1">
    <location>
        <begin position="112"/>
        <end position="139"/>
    </location>
</feature>
<proteinExistence type="predicted"/>
<keyword evidence="1" id="KW-0175">Coiled coil</keyword>
<protein>
    <submittedName>
        <fullName evidence="4">PadR family transcriptional regulator</fullName>
    </submittedName>
</protein>
<dbReference type="AlphaFoldDB" id="A0A9D2AEI3"/>
<dbReference type="InterPro" id="IPR018309">
    <property type="entry name" value="Tscrpt_reg_PadR_C"/>
</dbReference>
<gene>
    <name evidence="4" type="ORF">H9865_11040</name>
</gene>
<dbReference type="Gene3D" id="1.10.10.10">
    <property type="entry name" value="Winged helix-like DNA-binding domain superfamily/Winged helix DNA-binding domain"/>
    <property type="match status" value="1"/>
</dbReference>
<feature type="domain" description="Transcription regulator PadR N-terminal" evidence="2">
    <location>
        <begin position="5"/>
        <end position="77"/>
    </location>
</feature>
<evidence type="ECO:0000313" key="4">
    <source>
        <dbReference type="EMBL" id="HIX06611.1"/>
    </source>
</evidence>
<dbReference type="Pfam" id="PF10400">
    <property type="entry name" value="Vir_act_alpha_C"/>
    <property type="match status" value="1"/>
</dbReference>
<reference evidence="4" key="2">
    <citation type="submission" date="2021-04" db="EMBL/GenBank/DDBJ databases">
        <authorList>
            <person name="Gilroy R."/>
        </authorList>
    </citation>
    <scope>NUCLEOTIDE SEQUENCE</scope>
    <source>
        <strain evidence="4">2239</strain>
    </source>
</reference>
<accession>A0A9D2AEI3</accession>
<evidence type="ECO:0000259" key="2">
    <source>
        <dbReference type="Pfam" id="PF03551"/>
    </source>
</evidence>